<evidence type="ECO:0000256" key="3">
    <source>
        <dbReference type="ARBA" id="ARBA00022670"/>
    </source>
</evidence>
<dbReference type="InterPro" id="IPR001563">
    <property type="entry name" value="Peptidase_S10"/>
</dbReference>
<dbReference type="Gene3D" id="3.40.50.1820">
    <property type="entry name" value="alpha/beta hydrolase"/>
    <property type="match status" value="1"/>
</dbReference>
<proteinExistence type="inferred from homology"/>
<gene>
    <name evidence="8" type="ORF">LTR24_005455</name>
</gene>
<keyword evidence="5" id="KW-0378">Hydrolase</keyword>
<dbReference type="PANTHER" id="PTHR11802:SF189">
    <property type="entry name" value="CARBOXYPEPTIDASE"/>
    <property type="match status" value="1"/>
</dbReference>
<evidence type="ECO:0000256" key="2">
    <source>
        <dbReference type="ARBA" id="ARBA00022645"/>
    </source>
</evidence>
<evidence type="ECO:0000256" key="1">
    <source>
        <dbReference type="ARBA" id="ARBA00009431"/>
    </source>
</evidence>
<evidence type="ECO:0000256" key="7">
    <source>
        <dbReference type="SAM" id="SignalP"/>
    </source>
</evidence>
<dbReference type="InterPro" id="IPR029058">
    <property type="entry name" value="AB_hydrolase_fold"/>
</dbReference>
<feature type="signal peptide" evidence="7">
    <location>
        <begin position="1"/>
        <end position="18"/>
    </location>
</feature>
<reference evidence="8 9" key="1">
    <citation type="submission" date="2023-08" db="EMBL/GenBank/DDBJ databases">
        <title>Black Yeasts Isolated from many extreme environments.</title>
        <authorList>
            <person name="Coleine C."/>
            <person name="Stajich J.E."/>
            <person name="Selbmann L."/>
        </authorList>
    </citation>
    <scope>NUCLEOTIDE SEQUENCE [LARGE SCALE GENOMIC DNA]</scope>
    <source>
        <strain evidence="8 9">CCFEE 5885</strain>
    </source>
</reference>
<accession>A0ABR0K901</accession>
<protein>
    <recommendedName>
        <fullName evidence="10">Carboxypeptidase</fullName>
    </recommendedName>
</protein>
<keyword evidence="6" id="KW-0325">Glycoprotein</keyword>
<feature type="chain" id="PRO_5046183833" description="Carboxypeptidase" evidence="7">
    <location>
        <begin position="19"/>
        <end position="616"/>
    </location>
</feature>
<dbReference type="EMBL" id="JAVRRG010000062">
    <property type="protein sequence ID" value="KAK5092204.1"/>
    <property type="molecule type" value="Genomic_DNA"/>
</dbReference>
<evidence type="ECO:0000313" key="8">
    <source>
        <dbReference type="EMBL" id="KAK5092204.1"/>
    </source>
</evidence>
<dbReference type="SUPFAM" id="SSF53474">
    <property type="entry name" value="alpha/beta-Hydrolases"/>
    <property type="match status" value="1"/>
</dbReference>
<evidence type="ECO:0000256" key="4">
    <source>
        <dbReference type="ARBA" id="ARBA00022729"/>
    </source>
</evidence>
<comment type="similarity">
    <text evidence="1">Belongs to the peptidase S10 family.</text>
</comment>
<organism evidence="8 9">
    <name type="scientific">Lithohypha guttulata</name>
    <dbReference type="NCBI Taxonomy" id="1690604"/>
    <lineage>
        <taxon>Eukaryota</taxon>
        <taxon>Fungi</taxon>
        <taxon>Dikarya</taxon>
        <taxon>Ascomycota</taxon>
        <taxon>Pezizomycotina</taxon>
        <taxon>Eurotiomycetes</taxon>
        <taxon>Chaetothyriomycetidae</taxon>
        <taxon>Chaetothyriales</taxon>
        <taxon>Trichomeriaceae</taxon>
        <taxon>Lithohypha</taxon>
    </lineage>
</organism>
<keyword evidence="4 7" id="KW-0732">Signal</keyword>
<evidence type="ECO:0000256" key="5">
    <source>
        <dbReference type="ARBA" id="ARBA00022801"/>
    </source>
</evidence>
<evidence type="ECO:0000256" key="6">
    <source>
        <dbReference type="ARBA" id="ARBA00023180"/>
    </source>
</evidence>
<evidence type="ECO:0000313" key="9">
    <source>
        <dbReference type="Proteomes" id="UP001345013"/>
    </source>
</evidence>
<evidence type="ECO:0008006" key="10">
    <source>
        <dbReference type="Google" id="ProtNLM"/>
    </source>
</evidence>
<dbReference type="Pfam" id="PF00450">
    <property type="entry name" value="Peptidase_S10"/>
    <property type="match status" value="1"/>
</dbReference>
<dbReference type="PANTHER" id="PTHR11802">
    <property type="entry name" value="SERINE PROTEASE FAMILY S10 SERINE CARBOXYPEPTIDASE"/>
    <property type="match status" value="1"/>
</dbReference>
<sequence>MLQTLAAWVLTTAYLVHAQFPSTPEGVKVLNSKFGDGVKISYKEPGICEETPGVRSYSGYVHLPPGTLADLNETQDYPINTFFWFFEARKDPHNAPLSIWMNGGPGSSSMLGLLVENGPCFVNHDSNSTTHNPWSWNNEVNMLYLDQPVQVGLSYDTLQNVTVNLETGRITELNETDQVPEQNATFLVGTYPSGDANYTAFGSRNGAIALWHFAQTWFQEFPAYAPNDSRISIATESYGGRYGPAYSAFFEEQNQKIENGTWQDADGEMYIIHFDTLLIINGCIDRQVQWPSYPHIAYNNTYGIQTVNETIYEQMMAAYYGEGGCRDRIYDCRNQSLAFDPDNRGHNASVNEVCEDAESFCSDYVRSPYLLYSGRNYYDFATFDPDPMPPPWYQGYLNQPWVQQALGVPLNWTQSSSTVSAAFRSIGDYPRPGWLQDLAYLLENDIKVALVYGDRDYACNWIGGEAVSLAIDWSRTQDFHASGYQDIVVNDTFSGGKVRQYGNLSFSRVYEAGHEVPYYQPEASYKIFTRALFNRDVSTGEVDTAKNATYHTGGPPDAWDAKNKPPGQPLQVCYSLDSGATCTDDELEALSNGTAVLRDWILQDANSTQLYPDIFS</sequence>
<dbReference type="Proteomes" id="UP001345013">
    <property type="component" value="Unassembled WGS sequence"/>
</dbReference>
<comment type="caution">
    <text evidence="8">The sequence shown here is derived from an EMBL/GenBank/DDBJ whole genome shotgun (WGS) entry which is preliminary data.</text>
</comment>
<keyword evidence="2" id="KW-0121">Carboxypeptidase</keyword>
<name>A0ABR0K901_9EURO</name>
<keyword evidence="9" id="KW-1185">Reference proteome</keyword>
<dbReference type="PRINTS" id="PR00724">
    <property type="entry name" value="CRBOXYPTASEC"/>
</dbReference>
<keyword evidence="3" id="KW-0645">Protease</keyword>